<comment type="similarity">
    <text evidence="1">Belongs to the membrane fusion protein (MFP) (TC 8.A.1) family.</text>
</comment>
<accession>A0A5C4JSX0</accession>
<dbReference type="Gene3D" id="2.40.50.100">
    <property type="match status" value="1"/>
</dbReference>
<dbReference type="PANTHER" id="PTHR30469:SF13">
    <property type="entry name" value="HAE1 FAMILY EFFLUX PUMP MFP COMPONENT"/>
    <property type="match status" value="1"/>
</dbReference>
<dbReference type="OrthoDB" id="9806939at2"/>
<dbReference type="InterPro" id="IPR058792">
    <property type="entry name" value="Beta-barrel_RND_2"/>
</dbReference>
<gene>
    <name evidence="4" type="ORF">FF124_08295</name>
</gene>
<dbReference type="Pfam" id="PF25917">
    <property type="entry name" value="BSH_RND"/>
    <property type="match status" value="1"/>
</dbReference>
<keyword evidence="5" id="KW-1185">Reference proteome</keyword>
<dbReference type="GO" id="GO:0015562">
    <property type="term" value="F:efflux transmembrane transporter activity"/>
    <property type="evidence" value="ECO:0007669"/>
    <property type="project" value="TreeGrafter"/>
</dbReference>
<reference evidence="4 5" key="2">
    <citation type="submission" date="2019-06" db="EMBL/GenBank/DDBJ databases">
        <title>Martelella lutilitoris sp. nov., isolated from a tidal mudflat.</title>
        <authorList>
            <person name="Kim Y.-J."/>
        </authorList>
    </citation>
    <scope>NUCLEOTIDE SEQUENCE [LARGE SCALE GENOMIC DNA]</scope>
    <source>
        <strain evidence="4 5">GH2-6</strain>
    </source>
</reference>
<protein>
    <submittedName>
        <fullName evidence="4">Efflux RND transporter periplasmic adaptor subunit</fullName>
    </submittedName>
</protein>
<proteinExistence type="inferred from homology"/>
<evidence type="ECO:0000259" key="2">
    <source>
        <dbReference type="Pfam" id="PF25917"/>
    </source>
</evidence>
<evidence type="ECO:0000256" key="1">
    <source>
        <dbReference type="ARBA" id="ARBA00009477"/>
    </source>
</evidence>
<dbReference type="PANTHER" id="PTHR30469">
    <property type="entry name" value="MULTIDRUG RESISTANCE PROTEIN MDTA"/>
    <property type="match status" value="1"/>
</dbReference>
<reference evidence="4 5" key="1">
    <citation type="submission" date="2019-05" db="EMBL/GenBank/DDBJ databases">
        <authorList>
            <person name="Lee S.D."/>
        </authorList>
    </citation>
    <scope>NUCLEOTIDE SEQUENCE [LARGE SCALE GENOMIC DNA]</scope>
    <source>
        <strain evidence="4 5">GH2-6</strain>
    </source>
</reference>
<dbReference type="InterPro" id="IPR058625">
    <property type="entry name" value="MdtA-like_BSH"/>
</dbReference>
<dbReference type="Pfam" id="PF25954">
    <property type="entry name" value="Beta-barrel_RND_2"/>
    <property type="match status" value="1"/>
</dbReference>
<evidence type="ECO:0000259" key="3">
    <source>
        <dbReference type="Pfam" id="PF25954"/>
    </source>
</evidence>
<feature type="domain" description="Multidrug resistance protein MdtA-like barrel-sandwich hybrid" evidence="2">
    <location>
        <begin position="85"/>
        <end position="204"/>
    </location>
</feature>
<dbReference type="Proteomes" id="UP000307874">
    <property type="component" value="Unassembled WGS sequence"/>
</dbReference>
<dbReference type="InterPro" id="IPR006143">
    <property type="entry name" value="RND_pump_MFP"/>
</dbReference>
<dbReference type="NCBIfam" id="TIGR01730">
    <property type="entry name" value="RND_mfp"/>
    <property type="match status" value="1"/>
</dbReference>
<dbReference type="AlphaFoldDB" id="A0A5C4JSX0"/>
<sequence>MRFYQQVAVSVCLLAIGSAAWLFLAPGGREVLTSYGILEAKPTAGNGGRAPGGFSGGGIQVVTAPVTTGTVNDELTAIGSGEAIRSVTVLPEEAGTITELNLSSGDMVKKGDVIAVLDDREQVLARNLAEVALESATRQADVNRRIKSAISDLEVYNAEIAERSAELDLEAAELDLARRRIVAPIDGVAGIVPVNVGDYVTTSSEIVTIDDRSSILVDFSVPERFATAIRSGAPVEASLVSAPQQVFEGEVQAVDNRIDAASRTFMVRARLENEDDALRAGMSFDVSMRFPGDVYPAVDPLAIQWDSDGAYVWQFVDGKSTKTRVRIIQRDPDVVLVDAELGEGDSVIIEGIQRLREGASVSDVTSGAPKRESAETAS</sequence>
<dbReference type="EMBL" id="VCLB01000004">
    <property type="protein sequence ID" value="TNB48322.1"/>
    <property type="molecule type" value="Genomic_DNA"/>
</dbReference>
<dbReference type="Gene3D" id="2.40.420.20">
    <property type="match status" value="1"/>
</dbReference>
<evidence type="ECO:0000313" key="4">
    <source>
        <dbReference type="EMBL" id="TNB48322.1"/>
    </source>
</evidence>
<comment type="caution">
    <text evidence="4">The sequence shown here is derived from an EMBL/GenBank/DDBJ whole genome shotgun (WGS) entry which is preliminary data.</text>
</comment>
<dbReference type="Gene3D" id="2.40.30.170">
    <property type="match status" value="1"/>
</dbReference>
<dbReference type="SUPFAM" id="SSF111369">
    <property type="entry name" value="HlyD-like secretion proteins"/>
    <property type="match status" value="1"/>
</dbReference>
<dbReference type="FunFam" id="2.40.30.170:FF:000010">
    <property type="entry name" value="Efflux RND transporter periplasmic adaptor subunit"/>
    <property type="match status" value="1"/>
</dbReference>
<evidence type="ECO:0000313" key="5">
    <source>
        <dbReference type="Proteomes" id="UP000307874"/>
    </source>
</evidence>
<name>A0A5C4JSX0_9HYPH</name>
<feature type="domain" description="CusB-like beta-barrel" evidence="3">
    <location>
        <begin position="217"/>
        <end position="288"/>
    </location>
</feature>
<dbReference type="RefSeq" id="WP_138748025.1">
    <property type="nucleotide sequence ID" value="NZ_VCLB01000004.1"/>
</dbReference>
<organism evidence="4 5">
    <name type="scientific">Martelella lutilitoris</name>
    <dbReference type="NCBI Taxonomy" id="2583532"/>
    <lineage>
        <taxon>Bacteria</taxon>
        <taxon>Pseudomonadati</taxon>
        <taxon>Pseudomonadota</taxon>
        <taxon>Alphaproteobacteria</taxon>
        <taxon>Hyphomicrobiales</taxon>
        <taxon>Aurantimonadaceae</taxon>
        <taxon>Martelella</taxon>
    </lineage>
</organism>
<dbReference type="GO" id="GO:1990281">
    <property type="term" value="C:efflux pump complex"/>
    <property type="evidence" value="ECO:0007669"/>
    <property type="project" value="TreeGrafter"/>
</dbReference>
<dbReference type="Gene3D" id="1.10.287.470">
    <property type="entry name" value="Helix hairpin bin"/>
    <property type="match status" value="1"/>
</dbReference>